<reference evidence="1 2" key="2">
    <citation type="journal article" date="2009" name="PLoS ONE">
        <title>An integrated genetic and cytogenetic map of the cucumber genome.</title>
        <authorList>
            <person name="Ren Y."/>
            <person name="Zhang Z."/>
            <person name="Liu J."/>
            <person name="Staub J.E."/>
            <person name="Han Y."/>
            <person name="Cheng Z."/>
            <person name="Li X."/>
            <person name="Lu J."/>
            <person name="Miao H."/>
            <person name="Kang H."/>
            <person name="Xie B."/>
            <person name="Gu X."/>
            <person name="Wang X."/>
            <person name="Du Y."/>
            <person name="Jin W."/>
            <person name="Huang S."/>
        </authorList>
    </citation>
    <scope>NUCLEOTIDE SEQUENCE [LARGE SCALE GENOMIC DNA]</scope>
    <source>
        <strain evidence="2">cv. 9930</strain>
    </source>
</reference>
<name>A0A0A0LSQ9_CUCSA</name>
<dbReference type="Proteomes" id="UP000029981">
    <property type="component" value="Chromosome 1"/>
</dbReference>
<organism evidence="1 2">
    <name type="scientific">Cucumis sativus</name>
    <name type="common">Cucumber</name>
    <dbReference type="NCBI Taxonomy" id="3659"/>
    <lineage>
        <taxon>Eukaryota</taxon>
        <taxon>Viridiplantae</taxon>
        <taxon>Streptophyta</taxon>
        <taxon>Embryophyta</taxon>
        <taxon>Tracheophyta</taxon>
        <taxon>Spermatophyta</taxon>
        <taxon>Magnoliopsida</taxon>
        <taxon>eudicotyledons</taxon>
        <taxon>Gunneridae</taxon>
        <taxon>Pentapetalae</taxon>
        <taxon>rosids</taxon>
        <taxon>fabids</taxon>
        <taxon>Cucurbitales</taxon>
        <taxon>Cucurbitaceae</taxon>
        <taxon>Benincaseae</taxon>
        <taxon>Cucumis</taxon>
    </lineage>
</organism>
<protein>
    <submittedName>
        <fullName evidence="1">Uncharacterized protein</fullName>
    </submittedName>
</protein>
<evidence type="ECO:0000313" key="1">
    <source>
        <dbReference type="EMBL" id="KGN64950.1"/>
    </source>
</evidence>
<dbReference type="EMBL" id="CM002922">
    <property type="protein sequence ID" value="KGN64950.1"/>
    <property type="molecule type" value="Genomic_DNA"/>
</dbReference>
<dbReference type="AlphaFoldDB" id="A0A0A0LSQ9"/>
<sequence length="106" mass="11847">MSPPSPVMIETVVGQTLLASSSNTKLTTTFQTSNMEDDRLDLNQCLPIVLPWPFKNKLCVMSMPTAKKNQLARNQKLLLRELELHSSINHNRPSSSSIPSRIIDLS</sequence>
<reference evidence="1 2" key="4">
    <citation type="journal article" date="2011" name="BMC Genomics">
        <title>RNA-Seq improves annotation of protein-coding genes in the cucumber genome.</title>
        <authorList>
            <person name="Li Z."/>
            <person name="Zhang Z."/>
            <person name="Yan P."/>
            <person name="Huang S."/>
            <person name="Fei Z."/>
            <person name="Lin K."/>
        </authorList>
    </citation>
    <scope>NUCLEOTIDE SEQUENCE [LARGE SCALE GENOMIC DNA]</scope>
    <source>
        <strain evidence="2">cv. 9930</strain>
    </source>
</reference>
<reference evidence="1 2" key="3">
    <citation type="journal article" date="2010" name="BMC Genomics">
        <title>Transcriptome sequencing and comparative analysis of cucumber flowers with different sex types.</title>
        <authorList>
            <person name="Guo S."/>
            <person name="Zheng Y."/>
            <person name="Joung J.G."/>
            <person name="Liu S."/>
            <person name="Zhang Z."/>
            <person name="Crasta O.R."/>
            <person name="Sobral B.W."/>
            <person name="Xu Y."/>
            <person name="Huang S."/>
            <person name="Fei Z."/>
        </authorList>
    </citation>
    <scope>NUCLEOTIDE SEQUENCE [LARGE SCALE GENOMIC DNA]</scope>
    <source>
        <strain evidence="2">cv. 9930</strain>
    </source>
</reference>
<gene>
    <name evidence="1" type="ORF">Csa_1G166790</name>
</gene>
<reference evidence="1 2" key="1">
    <citation type="journal article" date="2009" name="Nat. Genet.">
        <title>The genome of the cucumber, Cucumis sativus L.</title>
        <authorList>
            <person name="Huang S."/>
            <person name="Li R."/>
            <person name="Zhang Z."/>
            <person name="Li L."/>
            <person name="Gu X."/>
            <person name="Fan W."/>
            <person name="Lucas W.J."/>
            <person name="Wang X."/>
            <person name="Xie B."/>
            <person name="Ni P."/>
            <person name="Ren Y."/>
            <person name="Zhu H."/>
            <person name="Li J."/>
            <person name="Lin K."/>
            <person name="Jin W."/>
            <person name="Fei Z."/>
            <person name="Li G."/>
            <person name="Staub J."/>
            <person name="Kilian A."/>
            <person name="van der Vossen E.A."/>
            <person name="Wu Y."/>
            <person name="Guo J."/>
            <person name="He J."/>
            <person name="Jia Z."/>
            <person name="Ren Y."/>
            <person name="Tian G."/>
            <person name="Lu Y."/>
            <person name="Ruan J."/>
            <person name="Qian W."/>
            <person name="Wang M."/>
            <person name="Huang Q."/>
            <person name="Li B."/>
            <person name="Xuan Z."/>
            <person name="Cao J."/>
            <person name="Asan"/>
            <person name="Wu Z."/>
            <person name="Zhang J."/>
            <person name="Cai Q."/>
            <person name="Bai Y."/>
            <person name="Zhao B."/>
            <person name="Han Y."/>
            <person name="Li Y."/>
            <person name="Li X."/>
            <person name="Wang S."/>
            <person name="Shi Q."/>
            <person name="Liu S."/>
            <person name="Cho W.K."/>
            <person name="Kim J.Y."/>
            <person name="Xu Y."/>
            <person name="Heller-Uszynska K."/>
            <person name="Miao H."/>
            <person name="Cheng Z."/>
            <person name="Zhang S."/>
            <person name="Wu J."/>
            <person name="Yang Y."/>
            <person name="Kang H."/>
            <person name="Li M."/>
            <person name="Liang H."/>
            <person name="Ren X."/>
            <person name="Shi Z."/>
            <person name="Wen M."/>
            <person name="Jian M."/>
            <person name="Yang H."/>
            <person name="Zhang G."/>
            <person name="Yang Z."/>
            <person name="Chen R."/>
            <person name="Liu S."/>
            <person name="Li J."/>
            <person name="Ma L."/>
            <person name="Liu H."/>
            <person name="Zhou Y."/>
            <person name="Zhao J."/>
            <person name="Fang X."/>
            <person name="Li G."/>
            <person name="Fang L."/>
            <person name="Li Y."/>
            <person name="Liu D."/>
            <person name="Zheng H."/>
            <person name="Zhang Y."/>
            <person name="Qin N."/>
            <person name="Li Z."/>
            <person name="Yang G."/>
            <person name="Yang S."/>
            <person name="Bolund L."/>
            <person name="Kristiansen K."/>
            <person name="Zheng H."/>
            <person name="Li S."/>
            <person name="Zhang X."/>
            <person name="Yang H."/>
            <person name="Wang J."/>
            <person name="Sun R."/>
            <person name="Zhang B."/>
            <person name="Jiang S."/>
            <person name="Wang J."/>
            <person name="Du Y."/>
            <person name="Li S."/>
        </authorList>
    </citation>
    <scope>NUCLEOTIDE SEQUENCE [LARGE SCALE GENOMIC DNA]</scope>
    <source>
        <strain evidence="2">cv. 9930</strain>
    </source>
</reference>
<evidence type="ECO:0000313" key="2">
    <source>
        <dbReference type="Proteomes" id="UP000029981"/>
    </source>
</evidence>
<proteinExistence type="predicted"/>
<accession>A0A0A0LSQ9</accession>
<dbReference type="Gramene" id="KGN64950">
    <property type="protein sequence ID" value="KGN64950"/>
    <property type="gene ID" value="Csa_1G166790"/>
</dbReference>
<keyword evidence="2" id="KW-1185">Reference proteome</keyword>